<dbReference type="PANTHER" id="PTHR34818">
    <property type="entry name" value="PROTEIN BLI-3"/>
    <property type="match status" value="1"/>
</dbReference>
<sequence>MSTINTSTGTQPIDPYKAKNLEDPPLAQKIEDLVDFISESKFGMLTTRLSGSEYLTSRCMALAGKENGGIDLLFHTNLFSSKTLDLTTHPSEVNISFLDQVSGSWASISGTASIIADRATIEKYYSPTLPAWLGDLGDGVHDGGPSDPRIGVIRLEAKVATYAVARRGIFGRAVETVTSAVRGDVPGFNSIREVSGGELEEWRRTHS</sequence>
<dbReference type="PANTHER" id="PTHR34818:SF1">
    <property type="entry name" value="PROTEIN BLI-3"/>
    <property type="match status" value="1"/>
</dbReference>
<proteinExistence type="predicted"/>
<evidence type="ECO:0000313" key="4">
    <source>
        <dbReference type="Proteomes" id="UP000325780"/>
    </source>
</evidence>
<dbReference type="InterPro" id="IPR012349">
    <property type="entry name" value="Split_barrel_FMN-bd"/>
</dbReference>
<keyword evidence="4" id="KW-1185">Reference proteome</keyword>
<dbReference type="OrthoDB" id="434253at2759"/>
<dbReference type="InterPro" id="IPR038725">
    <property type="entry name" value="YdaG_split_barrel_FMN-bd"/>
</dbReference>
<organism evidence="3 4">
    <name type="scientific">Aspergillus avenaceus</name>
    <dbReference type="NCBI Taxonomy" id="36643"/>
    <lineage>
        <taxon>Eukaryota</taxon>
        <taxon>Fungi</taxon>
        <taxon>Dikarya</taxon>
        <taxon>Ascomycota</taxon>
        <taxon>Pezizomycotina</taxon>
        <taxon>Eurotiomycetes</taxon>
        <taxon>Eurotiomycetidae</taxon>
        <taxon>Eurotiales</taxon>
        <taxon>Aspergillaceae</taxon>
        <taxon>Aspergillus</taxon>
        <taxon>Aspergillus subgen. Circumdati</taxon>
    </lineage>
</organism>
<protein>
    <recommendedName>
        <fullName evidence="2">General stress protein FMN-binding split barrel domain-containing protein</fullName>
    </recommendedName>
</protein>
<feature type="region of interest" description="Disordered" evidence="1">
    <location>
        <begin position="1"/>
        <end position="20"/>
    </location>
</feature>
<accession>A0A5N6U5P2</accession>
<dbReference type="AlphaFoldDB" id="A0A5N6U5P2"/>
<dbReference type="SUPFAM" id="SSF50475">
    <property type="entry name" value="FMN-binding split barrel"/>
    <property type="match status" value="1"/>
</dbReference>
<evidence type="ECO:0000313" key="3">
    <source>
        <dbReference type="EMBL" id="KAE8153916.1"/>
    </source>
</evidence>
<evidence type="ECO:0000259" key="2">
    <source>
        <dbReference type="Pfam" id="PF16242"/>
    </source>
</evidence>
<dbReference type="Pfam" id="PF16242">
    <property type="entry name" value="Pyrid_ox_like"/>
    <property type="match status" value="1"/>
</dbReference>
<feature type="domain" description="General stress protein FMN-binding split barrel" evidence="2">
    <location>
        <begin position="29"/>
        <end position="184"/>
    </location>
</feature>
<feature type="compositionally biased region" description="Polar residues" evidence="1">
    <location>
        <begin position="1"/>
        <end position="11"/>
    </location>
</feature>
<dbReference type="Proteomes" id="UP000325780">
    <property type="component" value="Unassembled WGS sequence"/>
</dbReference>
<name>A0A5N6U5P2_ASPAV</name>
<dbReference type="InterPro" id="IPR052917">
    <property type="entry name" value="Stress-Dev_Protein"/>
</dbReference>
<evidence type="ECO:0000256" key="1">
    <source>
        <dbReference type="SAM" id="MobiDB-lite"/>
    </source>
</evidence>
<reference evidence="3 4" key="1">
    <citation type="submission" date="2019-04" db="EMBL/GenBank/DDBJ databases">
        <title>Friends and foes A comparative genomics study of 23 Aspergillus species from section Flavi.</title>
        <authorList>
            <consortium name="DOE Joint Genome Institute"/>
            <person name="Kjaerbolling I."/>
            <person name="Vesth T."/>
            <person name="Frisvad J.C."/>
            <person name="Nybo J.L."/>
            <person name="Theobald S."/>
            <person name="Kildgaard S."/>
            <person name="Isbrandt T."/>
            <person name="Kuo A."/>
            <person name="Sato A."/>
            <person name="Lyhne E.K."/>
            <person name="Kogle M.E."/>
            <person name="Wiebenga A."/>
            <person name="Kun R.S."/>
            <person name="Lubbers R.J."/>
            <person name="Makela M.R."/>
            <person name="Barry K."/>
            <person name="Chovatia M."/>
            <person name="Clum A."/>
            <person name="Daum C."/>
            <person name="Haridas S."/>
            <person name="He G."/>
            <person name="LaButti K."/>
            <person name="Lipzen A."/>
            <person name="Mondo S."/>
            <person name="Riley R."/>
            <person name="Salamov A."/>
            <person name="Simmons B.A."/>
            <person name="Magnuson J.K."/>
            <person name="Henrissat B."/>
            <person name="Mortensen U.H."/>
            <person name="Larsen T.O."/>
            <person name="Devries R.P."/>
            <person name="Grigoriev I.V."/>
            <person name="Machida M."/>
            <person name="Baker S.E."/>
            <person name="Andersen M.R."/>
        </authorList>
    </citation>
    <scope>NUCLEOTIDE SEQUENCE [LARGE SCALE GENOMIC DNA]</scope>
    <source>
        <strain evidence="3 4">IBT 18842</strain>
    </source>
</reference>
<gene>
    <name evidence="3" type="ORF">BDV25DRAFT_136483</name>
</gene>
<dbReference type="EMBL" id="ML742034">
    <property type="protein sequence ID" value="KAE8153916.1"/>
    <property type="molecule type" value="Genomic_DNA"/>
</dbReference>
<dbReference type="Gene3D" id="2.30.110.10">
    <property type="entry name" value="Electron Transport, Fmn-binding Protein, Chain A"/>
    <property type="match status" value="1"/>
</dbReference>